<evidence type="ECO:0000256" key="2">
    <source>
        <dbReference type="SAM" id="Phobius"/>
    </source>
</evidence>
<evidence type="ECO:0000313" key="3">
    <source>
        <dbReference type="EMBL" id="GIG96926.1"/>
    </source>
</evidence>
<feature type="transmembrane region" description="Helical" evidence="2">
    <location>
        <begin position="85"/>
        <end position="105"/>
    </location>
</feature>
<feature type="transmembrane region" description="Helical" evidence="2">
    <location>
        <begin position="182"/>
        <end position="204"/>
    </location>
</feature>
<feature type="transmembrane region" description="Helical" evidence="2">
    <location>
        <begin position="158"/>
        <end position="176"/>
    </location>
</feature>
<accession>A0ABQ4EQK1</accession>
<keyword evidence="2" id="KW-1133">Transmembrane helix</keyword>
<evidence type="ECO:0000313" key="4">
    <source>
        <dbReference type="Proteomes" id="UP000621500"/>
    </source>
</evidence>
<dbReference type="RefSeq" id="WP_203858436.1">
    <property type="nucleotide sequence ID" value="NZ_BAAAZQ010000001.1"/>
</dbReference>
<reference evidence="3 4" key="1">
    <citation type="submission" date="2021-01" db="EMBL/GenBank/DDBJ databases">
        <title>Whole genome shotgun sequence of Plantactinospora mayteni NBRC 109088.</title>
        <authorList>
            <person name="Komaki H."/>
            <person name="Tamura T."/>
        </authorList>
    </citation>
    <scope>NUCLEOTIDE SEQUENCE [LARGE SCALE GENOMIC DNA]</scope>
    <source>
        <strain evidence="3 4">NBRC 109088</strain>
    </source>
</reference>
<dbReference type="Proteomes" id="UP000621500">
    <property type="component" value="Unassembled WGS sequence"/>
</dbReference>
<comment type="caution">
    <text evidence="3">The sequence shown here is derived from an EMBL/GenBank/DDBJ whole genome shotgun (WGS) entry which is preliminary data.</text>
</comment>
<feature type="region of interest" description="Disordered" evidence="1">
    <location>
        <begin position="217"/>
        <end position="255"/>
    </location>
</feature>
<keyword evidence="2" id="KW-0472">Membrane</keyword>
<keyword evidence="2" id="KW-0812">Transmembrane</keyword>
<feature type="transmembrane region" description="Helical" evidence="2">
    <location>
        <begin position="57"/>
        <end position="78"/>
    </location>
</feature>
<dbReference type="Pfam" id="PF06197">
    <property type="entry name" value="DUF998"/>
    <property type="match status" value="1"/>
</dbReference>
<dbReference type="InterPro" id="IPR009339">
    <property type="entry name" value="DUF998"/>
</dbReference>
<feature type="transmembrane region" description="Helical" evidence="2">
    <location>
        <begin position="125"/>
        <end position="146"/>
    </location>
</feature>
<evidence type="ECO:0008006" key="5">
    <source>
        <dbReference type="Google" id="ProtNLM"/>
    </source>
</evidence>
<keyword evidence="4" id="KW-1185">Reference proteome</keyword>
<name>A0ABQ4EQK1_9ACTN</name>
<evidence type="ECO:0000256" key="1">
    <source>
        <dbReference type="SAM" id="MobiDB-lite"/>
    </source>
</evidence>
<proteinExistence type="predicted"/>
<dbReference type="EMBL" id="BONX01000023">
    <property type="protein sequence ID" value="GIG96926.1"/>
    <property type="molecule type" value="Genomic_DNA"/>
</dbReference>
<organism evidence="3 4">
    <name type="scientific">Plantactinospora mayteni</name>
    <dbReference type="NCBI Taxonomy" id="566021"/>
    <lineage>
        <taxon>Bacteria</taxon>
        <taxon>Bacillati</taxon>
        <taxon>Actinomycetota</taxon>
        <taxon>Actinomycetes</taxon>
        <taxon>Micromonosporales</taxon>
        <taxon>Micromonosporaceae</taxon>
        <taxon>Plantactinospora</taxon>
    </lineage>
</organism>
<protein>
    <recommendedName>
        <fullName evidence="5">DUF998 domain-containing protein</fullName>
    </recommendedName>
</protein>
<gene>
    <name evidence="3" type="ORF">Pma05_34990</name>
</gene>
<sequence length="255" mass="27325">MMSRSLQQPWTAQPLTMVAALGICLTATLGVAAHLAPEPGMSPLSLTISDYAVSNNGWPMNLAILILGVTSLAVPLALRDARVRVGWLAEALLLVWCLGLIASALVPTDPIGVVELSTQGYVHRYVSVAAFVALPLATLLAIRRLAADARWRDAVRPLRALAVTSVFALLALYYVAFPGGRVMMGLVERILVLVELALLAVLVARLHRVAGNRPRAVPTPEVPAGHTPVLRRTTPRRSVQSGQDRMVAIRSTSSR</sequence>